<evidence type="ECO:0000259" key="15">
    <source>
        <dbReference type="SMART" id="SM00829"/>
    </source>
</evidence>
<evidence type="ECO:0000256" key="4">
    <source>
        <dbReference type="ARBA" id="ARBA00022832"/>
    </source>
</evidence>
<keyword evidence="17" id="KW-1185">Reference proteome</keyword>
<evidence type="ECO:0000256" key="1">
    <source>
        <dbReference type="ARBA" id="ARBA00004173"/>
    </source>
</evidence>
<dbReference type="PANTHER" id="PTHR43981:SF2">
    <property type="entry name" value="ENOYL-[ACYL-CARRIER-PROTEIN] REDUCTASE, MITOCHONDRIAL"/>
    <property type="match status" value="1"/>
</dbReference>
<reference evidence="16" key="2">
    <citation type="submission" date="2022-10" db="EMBL/GenBank/DDBJ databases">
        <authorList>
            <consortium name="ENA_rothamsted_submissions"/>
            <consortium name="culmorum"/>
            <person name="King R."/>
        </authorList>
    </citation>
    <scope>NUCLEOTIDE SEQUENCE</scope>
</reference>
<evidence type="ECO:0000256" key="2">
    <source>
        <dbReference type="ARBA" id="ARBA00010371"/>
    </source>
</evidence>
<keyword evidence="3" id="KW-0444">Lipid biosynthesis</keyword>
<dbReference type="InterPro" id="IPR020843">
    <property type="entry name" value="ER"/>
</dbReference>
<organism evidence="16 17">
    <name type="scientific">Chironomus riparius</name>
    <dbReference type="NCBI Taxonomy" id="315576"/>
    <lineage>
        <taxon>Eukaryota</taxon>
        <taxon>Metazoa</taxon>
        <taxon>Ecdysozoa</taxon>
        <taxon>Arthropoda</taxon>
        <taxon>Hexapoda</taxon>
        <taxon>Insecta</taxon>
        <taxon>Pterygota</taxon>
        <taxon>Neoptera</taxon>
        <taxon>Endopterygota</taxon>
        <taxon>Diptera</taxon>
        <taxon>Nematocera</taxon>
        <taxon>Chironomoidea</taxon>
        <taxon>Chironomidae</taxon>
        <taxon>Chironominae</taxon>
        <taxon>Chironomus</taxon>
    </lineage>
</organism>
<proteinExistence type="inferred from homology"/>
<dbReference type="Pfam" id="PF08240">
    <property type="entry name" value="ADH_N"/>
    <property type="match status" value="1"/>
</dbReference>
<gene>
    <name evidence="16" type="ORF">CHIRRI_LOCUS11691</name>
</gene>
<dbReference type="SMART" id="SM00829">
    <property type="entry name" value="PKS_ER"/>
    <property type="match status" value="1"/>
</dbReference>
<evidence type="ECO:0000256" key="14">
    <source>
        <dbReference type="ARBA" id="ARBA00048843"/>
    </source>
</evidence>
<evidence type="ECO:0000256" key="8">
    <source>
        <dbReference type="ARBA" id="ARBA00023098"/>
    </source>
</evidence>
<evidence type="ECO:0000256" key="13">
    <source>
        <dbReference type="ARBA" id="ARBA00042123"/>
    </source>
</evidence>
<evidence type="ECO:0000256" key="12">
    <source>
        <dbReference type="ARBA" id="ARBA00041058"/>
    </source>
</evidence>
<dbReference type="Proteomes" id="UP001153620">
    <property type="component" value="Chromosome 3"/>
</dbReference>
<evidence type="ECO:0000256" key="6">
    <source>
        <dbReference type="ARBA" id="ARBA00022946"/>
    </source>
</evidence>
<comment type="similarity">
    <text evidence="2">Belongs to the zinc-containing alcohol dehydrogenase family. Quinone oxidoreductase subfamily.</text>
</comment>
<dbReference type="GO" id="GO:0141148">
    <property type="term" value="F:enoyl-[acyl-carrier-protein] reductase (NADPH) activity"/>
    <property type="evidence" value="ECO:0007669"/>
    <property type="project" value="UniProtKB-EC"/>
</dbReference>
<dbReference type="AlphaFoldDB" id="A0A9N9S5Y9"/>
<evidence type="ECO:0000256" key="3">
    <source>
        <dbReference type="ARBA" id="ARBA00022516"/>
    </source>
</evidence>
<keyword evidence="9" id="KW-0496">Mitochondrion</keyword>
<dbReference type="SUPFAM" id="SSF51735">
    <property type="entry name" value="NAD(P)-binding Rossmann-fold domains"/>
    <property type="match status" value="1"/>
</dbReference>
<dbReference type="GO" id="GO:0005739">
    <property type="term" value="C:mitochondrion"/>
    <property type="evidence" value="ECO:0007669"/>
    <property type="project" value="UniProtKB-SubCell"/>
</dbReference>
<dbReference type="InterPro" id="IPR013149">
    <property type="entry name" value="ADH-like_C"/>
</dbReference>
<evidence type="ECO:0000256" key="10">
    <source>
        <dbReference type="ARBA" id="ARBA00023160"/>
    </source>
</evidence>
<dbReference type="InterPro" id="IPR036291">
    <property type="entry name" value="NAD(P)-bd_dom_sf"/>
</dbReference>
<comment type="subcellular location">
    <subcellularLocation>
        <location evidence="1">Mitochondrion</location>
    </subcellularLocation>
</comment>
<evidence type="ECO:0000313" key="17">
    <source>
        <dbReference type="Proteomes" id="UP001153620"/>
    </source>
</evidence>
<feature type="domain" description="Enoyl reductase (ER)" evidence="15">
    <location>
        <begin position="21"/>
        <end position="342"/>
    </location>
</feature>
<evidence type="ECO:0000256" key="11">
    <source>
        <dbReference type="ARBA" id="ARBA00038963"/>
    </source>
</evidence>
<keyword evidence="5" id="KW-0521">NADP</keyword>
<dbReference type="Gene3D" id="3.90.180.10">
    <property type="entry name" value="Medium-chain alcohol dehydrogenases, catalytic domain"/>
    <property type="match status" value="1"/>
</dbReference>
<dbReference type="InterPro" id="IPR013154">
    <property type="entry name" value="ADH-like_N"/>
</dbReference>
<protein>
    <recommendedName>
        <fullName evidence="12">Enoyl-[acyl-carrier-protein] reductase, mitochondrial</fullName>
        <ecNumber evidence="11">1.3.1.104</ecNumber>
    </recommendedName>
    <alternativeName>
        <fullName evidence="13">2-enoyl thioester reductase</fullName>
    </alternativeName>
</protein>
<dbReference type="PANTHER" id="PTHR43981">
    <property type="entry name" value="ENOYL-[ACYL-CARRIER-PROTEIN] REDUCTASE, MITOCHONDRIAL"/>
    <property type="match status" value="1"/>
</dbReference>
<dbReference type="Gene3D" id="3.40.50.720">
    <property type="entry name" value="NAD(P)-binding Rossmann-like Domain"/>
    <property type="match status" value="1"/>
</dbReference>
<name>A0A9N9S5Y9_9DIPT</name>
<dbReference type="OrthoDB" id="7482721at2759"/>
<evidence type="ECO:0000313" key="16">
    <source>
        <dbReference type="EMBL" id="CAG9808855.1"/>
    </source>
</evidence>
<comment type="catalytic activity">
    <reaction evidence="14">
        <text>a 2,3-saturated acyl-[ACP] + NADP(+) = a (2E)-enoyl-[ACP] + NADPH + H(+)</text>
        <dbReference type="Rhea" id="RHEA:22564"/>
        <dbReference type="Rhea" id="RHEA-COMP:9925"/>
        <dbReference type="Rhea" id="RHEA-COMP:9926"/>
        <dbReference type="ChEBI" id="CHEBI:15378"/>
        <dbReference type="ChEBI" id="CHEBI:57783"/>
        <dbReference type="ChEBI" id="CHEBI:58349"/>
        <dbReference type="ChEBI" id="CHEBI:78784"/>
        <dbReference type="ChEBI" id="CHEBI:78785"/>
        <dbReference type="EC" id="1.3.1.104"/>
    </reaction>
</comment>
<keyword evidence="7" id="KW-0560">Oxidoreductase</keyword>
<dbReference type="GO" id="GO:0006633">
    <property type="term" value="P:fatty acid biosynthetic process"/>
    <property type="evidence" value="ECO:0007669"/>
    <property type="project" value="UniProtKB-KW"/>
</dbReference>
<keyword evidence="10" id="KW-0275">Fatty acid biosynthesis</keyword>
<accession>A0A9N9S5Y9</accession>
<dbReference type="SUPFAM" id="SSF50129">
    <property type="entry name" value="GroES-like"/>
    <property type="match status" value="1"/>
</dbReference>
<dbReference type="EC" id="1.3.1.104" evidence="11"/>
<dbReference type="InterPro" id="IPR011032">
    <property type="entry name" value="GroES-like_sf"/>
</dbReference>
<reference evidence="16" key="1">
    <citation type="submission" date="2022-01" db="EMBL/GenBank/DDBJ databases">
        <authorList>
            <person name="King R."/>
        </authorList>
    </citation>
    <scope>NUCLEOTIDE SEQUENCE</scope>
</reference>
<evidence type="ECO:0000256" key="5">
    <source>
        <dbReference type="ARBA" id="ARBA00022857"/>
    </source>
</evidence>
<dbReference type="Pfam" id="PF00107">
    <property type="entry name" value="ADH_zinc_N"/>
    <property type="match status" value="1"/>
</dbReference>
<dbReference type="EMBL" id="OU895879">
    <property type="protein sequence ID" value="CAG9808855.1"/>
    <property type="molecule type" value="Genomic_DNA"/>
</dbReference>
<dbReference type="FunFam" id="3.40.50.720:FF:000112">
    <property type="entry name" value="Enoyl-[acyl-carrier-protein] reductase 1, mitochondrial"/>
    <property type="match status" value="1"/>
</dbReference>
<evidence type="ECO:0000256" key="9">
    <source>
        <dbReference type="ARBA" id="ARBA00023128"/>
    </source>
</evidence>
<sequence length="346" mass="38214">MLIVRRNMSCLASVLRFSDYGEPSKVVKLCSENIETPHNDKLLVKILQAPINPADINTIQGKYPVKPAFPAIGGNECVAEVLQVGPNVTKLLVGDLVVPFETGLGTWRSHAIYQEDELMKVPSGIPLPEAATITVNPCTAYRMLKDFVKLKPGDTVIQNGANSACGQNVIQLCKAWGINNVGIVRDRPELSELTKYLKSLGATEILTEEQCRSTRVFKERKLPAPKLALNCVGGKNGLEMSKHLAQKGIMVTYGGMSREPVIVPTSALIFKDHEFRGFWMTRWKESKGKCAESTEMFEDLFQLVMDGKLKAPKHELISYKNYEEALSNALNVGGFIGSKIILDFTN</sequence>
<dbReference type="InterPro" id="IPR051034">
    <property type="entry name" value="Mito_Enoyl-ACP_Reductase"/>
</dbReference>
<keyword evidence="8" id="KW-0443">Lipid metabolism</keyword>
<keyword evidence="4" id="KW-0276">Fatty acid metabolism</keyword>
<evidence type="ECO:0000256" key="7">
    <source>
        <dbReference type="ARBA" id="ARBA00023002"/>
    </source>
</evidence>
<dbReference type="CDD" id="cd08290">
    <property type="entry name" value="ETR"/>
    <property type="match status" value="1"/>
</dbReference>
<dbReference type="FunFam" id="3.90.180.10:FF:000010">
    <property type="entry name" value="Enoyl-[acyl-carrier-protein] reductase, mitochondrial"/>
    <property type="match status" value="1"/>
</dbReference>
<keyword evidence="6" id="KW-0809">Transit peptide</keyword>